<dbReference type="InterPro" id="IPR002478">
    <property type="entry name" value="PUA"/>
</dbReference>
<dbReference type="PROSITE" id="PS00902">
    <property type="entry name" value="GLUTAMATE_5_KINASE"/>
    <property type="match status" value="1"/>
</dbReference>
<dbReference type="InterPro" id="IPR036393">
    <property type="entry name" value="AceGlu_kinase-like_sf"/>
</dbReference>
<dbReference type="HAMAP" id="MF_00456">
    <property type="entry name" value="ProB"/>
    <property type="match status" value="1"/>
</dbReference>
<reference evidence="10 11" key="1">
    <citation type="journal article" date="2021" name="Sci. Rep.">
        <title>The distribution of antibiotic resistance genes in chicken gut microbiota commensals.</title>
        <authorList>
            <person name="Juricova H."/>
            <person name="Matiasovicova J."/>
            <person name="Kubasova T."/>
            <person name="Cejkova D."/>
            <person name="Rychlik I."/>
        </authorList>
    </citation>
    <scope>NUCLEOTIDE SEQUENCE [LARGE SCALE GENOMIC DNA]</scope>
    <source>
        <strain evidence="10 11">An829</strain>
    </source>
</reference>
<proteinExistence type="inferred from homology"/>
<dbReference type="InterPro" id="IPR001057">
    <property type="entry name" value="Glu/AcGlu_kinase"/>
</dbReference>
<keyword evidence="4 8" id="KW-0808">Transferase</keyword>
<sequence length="375" mass="40211">MSSLLKDAKRIVVKVGSALVTNDGRGLDESAIERWATQISALRALGREVVLVSSGAVAEGVLRLGWEKRPSRLYEQQAAAAVGQMGLVQAYETHFRSHGIGTAQVLLTHQNLSDREQYLNARMTLVELLNLGIVPVINENDTIATNEIKVGDNDTLGALVTNLIEADCLVILTDQRGLYTADPRSNPDAEFVATATAGDPALESMAGGAASTLSKGGMITKILAAKRAARSGAGTIIASGREENVLVRLAEGEHIGTHLKPAASKLHARKQWLADQLRSAGRLVLDDGAAKALFERNTSLLPVGVVDVEGEFVRGELVSCVTRSGVEVARGLVNYSSADAKRICRCHTEEIVERLGMIDRPEIVHRDNMVLVDKN</sequence>
<dbReference type="EMBL" id="JACJJC010000002">
    <property type="protein sequence ID" value="MBM6703310.1"/>
    <property type="molecule type" value="Genomic_DNA"/>
</dbReference>
<evidence type="ECO:0000256" key="5">
    <source>
        <dbReference type="ARBA" id="ARBA00022741"/>
    </source>
</evidence>
<comment type="similarity">
    <text evidence="8">Belongs to the glutamate 5-kinase family.</text>
</comment>
<dbReference type="EC" id="2.7.2.11" evidence="8"/>
<dbReference type="Pfam" id="PF00696">
    <property type="entry name" value="AA_kinase"/>
    <property type="match status" value="1"/>
</dbReference>
<protein>
    <recommendedName>
        <fullName evidence="8">Glutamate 5-kinase</fullName>
        <ecNumber evidence="8">2.7.2.11</ecNumber>
    </recommendedName>
    <alternativeName>
        <fullName evidence="8">Gamma-glutamyl kinase</fullName>
        <shortName evidence="8">GK</shortName>
    </alternativeName>
</protein>
<keyword evidence="3 8" id="KW-0641">Proline biosynthesis</keyword>
<dbReference type="InterPro" id="IPR005715">
    <property type="entry name" value="Glu_5kinase/COase_Synthase"/>
</dbReference>
<keyword evidence="2 8" id="KW-0028">Amino-acid biosynthesis</keyword>
<name>A0ABS2DPN2_9BURK</name>
<dbReference type="PANTHER" id="PTHR43654">
    <property type="entry name" value="GLUTAMATE 5-KINASE"/>
    <property type="match status" value="1"/>
</dbReference>
<dbReference type="Gene3D" id="2.30.130.10">
    <property type="entry name" value="PUA domain"/>
    <property type="match status" value="1"/>
</dbReference>
<evidence type="ECO:0000313" key="11">
    <source>
        <dbReference type="Proteomes" id="UP000715095"/>
    </source>
</evidence>
<evidence type="ECO:0000256" key="7">
    <source>
        <dbReference type="ARBA" id="ARBA00022840"/>
    </source>
</evidence>
<keyword evidence="7 8" id="KW-0067">ATP-binding</keyword>
<keyword evidence="11" id="KW-1185">Reference proteome</keyword>
<dbReference type="GO" id="GO:0004349">
    <property type="term" value="F:glutamate 5-kinase activity"/>
    <property type="evidence" value="ECO:0007669"/>
    <property type="project" value="UniProtKB-EC"/>
</dbReference>
<dbReference type="CDD" id="cd21157">
    <property type="entry name" value="PUA_G5K"/>
    <property type="match status" value="1"/>
</dbReference>
<dbReference type="InterPro" id="IPR019797">
    <property type="entry name" value="Glutamate_5-kinase_CS"/>
</dbReference>
<feature type="binding site" evidence="8">
    <location>
        <position position="141"/>
    </location>
    <ligand>
        <name>substrate</name>
    </ligand>
</feature>
<evidence type="ECO:0000259" key="9">
    <source>
        <dbReference type="SMART" id="SM00359"/>
    </source>
</evidence>
<comment type="subcellular location">
    <subcellularLocation>
        <location evidence="8">Cytoplasm</location>
    </subcellularLocation>
</comment>
<evidence type="ECO:0000256" key="1">
    <source>
        <dbReference type="ARBA" id="ARBA00022490"/>
    </source>
</evidence>
<dbReference type="Pfam" id="PF01472">
    <property type="entry name" value="PUA"/>
    <property type="match status" value="1"/>
</dbReference>
<keyword evidence="1 8" id="KW-0963">Cytoplasm</keyword>
<dbReference type="InterPro" id="IPR036974">
    <property type="entry name" value="PUA_sf"/>
</dbReference>
<dbReference type="Proteomes" id="UP000715095">
    <property type="component" value="Unassembled WGS sequence"/>
</dbReference>
<dbReference type="CDD" id="cd04242">
    <property type="entry name" value="AAK_G5K_ProB"/>
    <property type="match status" value="1"/>
</dbReference>
<comment type="pathway">
    <text evidence="8">Amino-acid biosynthesis; L-proline biosynthesis; L-glutamate 5-semialdehyde from L-glutamate: step 1/2.</text>
</comment>
<dbReference type="SMART" id="SM00359">
    <property type="entry name" value="PUA"/>
    <property type="match status" value="1"/>
</dbReference>
<comment type="caution">
    <text evidence="10">The sequence shown here is derived from an EMBL/GenBank/DDBJ whole genome shotgun (WGS) entry which is preliminary data.</text>
</comment>
<dbReference type="NCBIfam" id="TIGR01027">
    <property type="entry name" value="proB"/>
    <property type="match status" value="1"/>
</dbReference>
<evidence type="ECO:0000256" key="3">
    <source>
        <dbReference type="ARBA" id="ARBA00022650"/>
    </source>
</evidence>
<evidence type="ECO:0000256" key="6">
    <source>
        <dbReference type="ARBA" id="ARBA00022777"/>
    </source>
</evidence>
<dbReference type="InterPro" id="IPR041739">
    <property type="entry name" value="G5K_ProB"/>
</dbReference>
<dbReference type="InterPro" id="IPR001048">
    <property type="entry name" value="Asp/Glu/Uridylate_kinase"/>
</dbReference>
<dbReference type="PROSITE" id="PS50890">
    <property type="entry name" value="PUA"/>
    <property type="match status" value="1"/>
</dbReference>
<comment type="caution">
    <text evidence="8">Lacks conserved residue(s) required for the propagation of feature annotation.</text>
</comment>
<feature type="binding site" evidence="8">
    <location>
        <position position="14"/>
    </location>
    <ligand>
        <name>ATP</name>
        <dbReference type="ChEBI" id="CHEBI:30616"/>
    </ligand>
</feature>
<dbReference type="PANTHER" id="PTHR43654:SF1">
    <property type="entry name" value="ISOPENTENYL PHOSPHATE KINASE"/>
    <property type="match status" value="1"/>
</dbReference>
<dbReference type="InterPro" id="IPR015947">
    <property type="entry name" value="PUA-like_sf"/>
</dbReference>
<dbReference type="PIRSF" id="PIRSF000729">
    <property type="entry name" value="GK"/>
    <property type="match status" value="1"/>
</dbReference>
<dbReference type="SUPFAM" id="SSF53633">
    <property type="entry name" value="Carbamate kinase-like"/>
    <property type="match status" value="1"/>
</dbReference>
<accession>A0ABS2DPN2</accession>
<comment type="catalytic activity">
    <reaction evidence="8">
        <text>L-glutamate + ATP = L-glutamyl 5-phosphate + ADP</text>
        <dbReference type="Rhea" id="RHEA:14877"/>
        <dbReference type="ChEBI" id="CHEBI:29985"/>
        <dbReference type="ChEBI" id="CHEBI:30616"/>
        <dbReference type="ChEBI" id="CHEBI:58274"/>
        <dbReference type="ChEBI" id="CHEBI:456216"/>
        <dbReference type="EC" id="2.7.2.11"/>
    </reaction>
</comment>
<evidence type="ECO:0000313" key="10">
    <source>
        <dbReference type="EMBL" id="MBM6703310.1"/>
    </source>
</evidence>
<feature type="binding site" evidence="8">
    <location>
        <position position="54"/>
    </location>
    <ligand>
        <name>substrate</name>
    </ligand>
</feature>
<keyword evidence="5 8" id="KW-0547">Nucleotide-binding</keyword>
<dbReference type="PRINTS" id="PR00474">
    <property type="entry name" value="GLU5KINASE"/>
</dbReference>
<dbReference type="RefSeq" id="WP_205101778.1">
    <property type="nucleotide sequence ID" value="NZ_JACJJC010000002.1"/>
</dbReference>
<organism evidence="10 11">
    <name type="scientific">Sutterella massiliensis</name>
    <dbReference type="NCBI Taxonomy" id="1816689"/>
    <lineage>
        <taxon>Bacteria</taxon>
        <taxon>Pseudomonadati</taxon>
        <taxon>Pseudomonadota</taxon>
        <taxon>Betaproteobacteria</taxon>
        <taxon>Burkholderiales</taxon>
        <taxon>Sutterellaceae</taxon>
        <taxon>Sutterella</taxon>
    </lineage>
</organism>
<dbReference type="SUPFAM" id="SSF88697">
    <property type="entry name" value="PUA domain-like"/>
    <property type="match status" value="1"/>
</dbReference>
<evidence type="ECO:0000256" key="4">
    <source>
        <dbReference type="ARBA" id="ARBA00022679"/>
    </source>
</evidence>
<feature type="binding site" evidence="8">
    <location>
        <begin position="173"/>
        <end position="174"/>
    </location>
    <ligand>
        <name>ATP</name>
        <dbReference type="ChEBI" id="CHEBI:30616"/>
    </ligand>
</feature>
<evidence type="ECO:0000256" key="8">
    <source>
        <dbReference type="HAMAP-Rule" id="MF_00456"/>
    </source>
</evidence>
<feature type="binding site" evidence="8">
    <location>
        <position position="153"/>
    </location>
    <ligand>
        <name>substrate</name>
    </ligand>
</feature>
<feature type="domain" description="PUA" evidence="9">
    <location>
        <begin position="281"/>
        <end position="365"/>
    </location>
</feature>
<dbReference type="InterPro" id="IPR011529">
    <property type="entry name" value="Glu_5kinase"/>
</dbReference>
<keyword evidence="6 8" id="KW-0418">Kinase</keyword>
<dbReference type="Gene3D" id="3.40.1160.10">
    <property type="entry name" value="Acetylglutamate kinase-like"/>
    <property type="match status" value="1"/>
</dbReference>
<evidence type="ECO:0000256" key="2">
    <source>
        <dbReference type="ARBA" id="ARBA00022605"/>
    </source>
</evidence>
<comment type="function">
    <text evidence="8">Catalyzes the transfer of a phosphate group to glutamate to form L-glutamate 5-phosphate.</text>
</comment>
<gene>
    <name evidence="8" type="primary">proB</name>
    <name evidence="10" type="ORF">H6A60_02150</name>
</gene>